<evidence type="ECO:0000256" key="7">
    <source>
        <dbReference type="SAM" id="SignalP"/>
    </source>
</evidence>
<accession>A0ABX0KDZ4</accession>
<evidence type="ECO:0000256" key="1">
    <source>
        <dbReference type="ARBA" id="ARBA00022670"/>
    </source>
</evidence>
<evidence type="ECO:0000256" key="5">
    <source>
        <dbReference type="ARBA" id="ARBA00032596"/>
    </source>
</evidence>
<evidence type="ECO:0000259" key="8">
    <source>
        <dbReference type="Pfam" id="PF00326"/>
    </source>
</evidence>
<feature type="signal peptide" evidence="7">
    <location>
        <begin position="1"/>
        <end position="30"/>
    </location>
</feature>
<keyword evidence="1" id="KW-0645">Protease</keyword>
<dbReference type="SUPFAM" id="SSF82171">
    <property type="entry name" value="DPP6 N-terminal domain-like"/>
    <property type="match status" value="1"/>
</dbReference>
<dbReference type="InterPro" id="IPR001375">
    <property type="entry name" value="Peptidase_S9_cat"/>
</dbReference>
<dbReference type="InterPro" id="IPR011042">
    <property type="entry name" value="6-blade_b-propeller_TolB-like"/>
</dbReference>
<dbReference type="PROSITE" id="PS00708">
    <property type="entry name" value="PRO_ENDOPEP_SER"/>
    <property type="match status" value="1"/>
</dbReference>
<keyword evidence="7" id="KW-0732">Signal</keyword>
<dbReference type="InterPro" id="IPR011659">
    <property type="entry name" value="WD40"/>
</dbReference>
<dbReference type="Proteomes" id="UP000615326">
    <property type="component" value="Unassembled WGS sequence"/>
</dbReference>
<dbReference type="Pfam" id="PF00326">
    <property type="entry name" value="Peptidase_S9"/>
    <property type="match status" value="1"/>
</dbReference>
<name>A0ABX0KDZ4_9PROT</name>
<dbReference type="Gene3D" id="3.40.50.1820">
    <property type="entry name" value="alpha/beta hydrolase"/>
    <property type="match status" value="1"/>
</dbReference>
<evidence type="ECO:0000256" key="4">
    <source>
        <dbReference type="ARBA" id="ARBA00032284"/>
    </source>
</evidence>
<evidence type="ECO:0000256" key="3">
    <source>
        <dbReference type="ARBA" id="ARBA00022990"/>
    </source>
</evidence>
<organism evidence="9 10">
    <name type="scientific">Acetobacter fallax</name>
    <dbReference type="NCBI Taxonomy" id="1737473"/>
    <lineage>
        <taxon>Bacteria</taxon>
        <taxon>Pseudomonadati</taxon>
        <taxon>Pseudomonadota</taxon>
        <taxon>Alphaproteobacteria</taxon>
        <taxon>Acetobacterales</taxon>
        <taxon>Acetobacteraceae</taxon>
        <taxon>Acetobacter</taxon>
    </lineage>
</organism>
<keyword evidence="10" id="KW-1185">Reference proteome</keyword>
<dbReference type="Gene3D" id="2.120.10.30">
    <property type="entry name" value="TolB, C-terminal domain"/>
    <property type="match status" value="2"/>
</dbReference>
<evidence type="ECO:0000313" key="9">
    <source>
        <dbReference type="EMBL" id="NHO34336.1"/>
    </source>
</evidence>
<feature type="domain" description="Peptidase S9 prolyl oligopeptidase catalytic" evidence="8">
    <location>
        <begin position="500"/>
        <end position="693"/>
    </location>
</feature>
<dbReference type="InterPro" id="IPR002471">
    <property type="entry name" value="Pept_S9_AS"/>
</dbReference>
<evidence type="ECO:0000313" key="10">
    <source>
        <dbReference type="Proteomes" id="UP000615326"/>
    </source>
</evidence>
<keyword evidence="3" id="KW-0007">Acetylation</keyword>
<comment type="caution">
    <text evidence="9">The sequence shown here is derived from an EMBL/GenBank/DDBJ whole genome shotgun (WGS) entry which is preliminary data.</text>
</comment>
<dbReference type="PANTHER" id="PTHR11731">
    <property type="entry name" value="PROTEASE FAMILY S9B,C DIPEPTIDYL-PEPTIDASE IV-RELATED"/>
    <property type="match status" value="1"/>
</dbReference>
<dbReference type="EMBL" id="WOSW01000075">
    <property type="protein sequence ID" value="NHO34336.1"/>
    <property type="molecule type" value="Genomic_DNA"/>
</dbReference>
<dbReference type="PANTHER" id="PTHR11731:SF193">
    <property type="entry name" value="DIPEPTIDYL PEPTIDASE 9"/>
    <property type="match status" value="1"/>
</dbReference>
<sequence length="697" mass="75666">MIGRHARLNTLLASCVGALAALFVASASSAAQQGDATFRTRLSELLAMPFASDLTGARNAPVIAWVERRNGIRNILISDDGNVPRRVTNYTQDDGTDVWGLALTPDGRTLAYVEGGDPEYPTDTPPNAGQLSFSGKQTVRLILPSGRQVLAGEGHSPVFSSDGTRLAFSNGGSLLIGRIGGKTAPVFTTPGAITGIRWSPDGSRLAVELDRGSHGLIALWDVAARSTRLTFIPPALASDRLPTFSPDSRFIAFVRTREPLSNAPPDKGRFWSLHVYDSAARAEHVLWTAPEGHGSRFAAPEGLSLQWTPSGQILFPWEGSGWRRICVLPAIGSTEPHCLTPDNAEVSSARLSQDGNSLLYTANVGDPDQWRAWSQSLSGNQPVRLMTDNDEVTKLIVAGPDIAVMATNATQTAHPVVMRAAQQKMPVTPILPQGMIFTMPQSVHFRSDDGLDLHGQLFLPPGATPARHPALLFVHGGPQRQMLPAFNAMGYYSNAYLMNQTLASQGYVVLSVNYRSGSGYGEAFRNAPGTGRAGASEYRDVQAAAAWLKARSDVEPAQIGIWGGSWGGYLTALALARNSDTFAAGADFHGVHDMTEPDHPGLSPAQNRSAHDMEWRSSPVADIEHWHAPVMLVHGDDDRNVEFEQSVLLARMLTTRGIPYEDHVFSGERHAFLRMQDWLTAYLWMDSFFDRILVHRN</sequence>
<feature type="chain" id="PRO_5045381766" description="Acyl-peptide hydrolase" evidence="7">
    <location>
        <begin position="31"/>
        <end position="697"/>
    </location>
</feature>
<protein>
    <recommendedName>
        <fullName evidence="5">Acyl-peptide hydrolase</fullName>
    </recommendedName>
    <alternativeName>
        <fullName evidence="4">Acylaminoacyl-peptidase</fullName>
    </alternativeName>
</protein>
<evidence type="ECO:0000256" key="6">
    <source>
        <dbReference type="ARBA" id="ARBA00045885"/>
    </source>
</evidence>
<keyword evidence="2 9" id="KW-0378">Hydrolase</keyword>
<gene>
    <name evidence="9" type="ORF">GOB84_17810</name>
</gene>
<dbReference type="GO" id="GO:0016787">
    <property type="term" value="F:hydrolase activity"/>
    <property type="evidence" value="ECO:0007669"/>
    <property type="project" value="UniProtKB-KW"/>
</dbReference>
<evidence type="ECO:0000256" key="2">
    <source>
        <dbReference type="ARBA" id="ARBA00022801"/>
    </source>
</evidence>
<dbReference type="InterPro" id="IPR050278">
    <property type="entry name" value="Serine_Prot_S9B/DPPIV"/>
</dbReference>
<comment type="function">
    <text evidence="6">This enzyme catalyzes the hydrolysis of the N-terminal peptide bond of an N-acetylated peptide to generate an N-acetylated amino acid and a peptide with a free N-terminus. It preferentially cleaves off Ac-Ala, Ac-Met and Ac-Ser. Also, involved in the degradation of oxidized and glycated proteins.</text>
</comment>
<dbReference type="InterPro" id="IPR029058">
    <property type="entry name" value="AB_hydrolase_fold"/>
</dbReference>
<dbReference type="SUPFAM" id="SSF53474">
    <property type="entry name" value="alpha/beta-Hydrolases"/>
    <property type="match status" value="1"/>
</dbReference>
<reference evidence="9 10" key="1">
    <citation type="journal article" date="2020" name="Int. J. Syst. Evol. Microbiol.">
        <title>Novel acetic acid bacteria from cider fermentations: Acetobacter conturbans sp. nov. and Acetobacter fallax sp. nov.</title>
        <authorList>
            <person name="Sombolestani A.S."/>
            <person name="Cleenwerck I."/>
            <person name="Cnockaert M."/>
            <person name="Borremans W."/>
            <person name="Wieme A.D."/>
            <person name="De Vuyst L."/>
            <person name="Vandamme P."/>
        </authorList>
    </citation>
    <scope>NUCLEOTIDE SEQUENCE [LARGE SCALE GENOMIC DNA]</scope>
    <source>
        <strain evidence="9 10">LMG 1637</strain>
    </source>
</reference>
<dbReference type="RefSeq" id="WP_173578746.1">
    <property type="nucleotide sequence ID" value="NZ_WOSW01000075.1"/>
</dbReference>
<dbReference type="Pfam" id="PF07676">
    <property type="entry name" value="PD40"/>
    <property type="match status" value="3"/>
</dbReference>
<proteinExistence type="predicted"/>